<evidence type="ECO:0000256" key="6">
    <source>
        <dbReference type="ARBA" id="ARBA00023237"/>
    </source>
</evidence>
<keyword evidence="2 7" id="KW-0813">Transport</keyword>
<feature type="domain" description="TonB-dependent receptor plug" evidence="8">
    <location>
        <begin position="139"/>
        <end position="271"/>
    </location>
</feature>
<dbReference type="SUPFAM" id="SSF56935">
    <property type="entry name" value="Porins"/>
    <property type="match status" value="1"/>
</dbReference>
<evidence type="ECO:0000256" key="3">
    <source>
        <dbReference type="ARBA" id="ARBA00022452"/>
    </source>
</evidence>
<keyword evidence="4 7" id="KW-0812">Transmembrane</keyword>
<dbReference type="SUPFAM" id="SSF49464">
    <property type="entry name" value="Carboxypeptidase regulatory domain-like"/>
    <property type="match status" value="1"/>
</dbReference>
<dbReference type="Pfam" id="PF07715">
    <property type="entry name" value="Plug"/>
    <property type="match status" value="1"/>
</dbReference>
<organism evidence="9 10">
    <name type="scientific">Pedobacter zeae</name>
    <dbReference type="NCBI Taxonomy" id="1737356"/>
    <lineage>
        <taxon>Bacteria</taxon>
        <taxon>Pseudomonadati</taxon>
        <taxon>Bacteroidota</taxon>
        <taxon>Sphingobacteriia</taxon>
        <taxon>Sphingobacteriales</taxon>
        <taxon>Sphingobacteriaceae</taxon>
        <taxon>Pedobacter</taxon>
    </lineage>
</organism>
<comment type="similarity">
    <text evidence="7">Belongs to the TonB-dependent receptor family.</text>
</comment>
<dbReference type="InterPro" id="IPR023996">
    <property type="entry name" value="TonB-dep_OMP_SusC/RagA"/>
</dbReference>
<dbReference type="NCBIfam" id="TIGR04057">
    <property type="entry name" value="SusC_RagA_signa"/>
    <property type="match status" value="1"/>
</dbReference>
<evidence type="ECO:0000256" key="7">
    <source>
        <dbReference type="PROSITE-ProRule" id="PRU01360"/>
    </source>
</evidence>
<dbReference type="NCBIfam" id="TIGR04056">
    <property type="entry name" value="OMP_RagA_SusC"/>
    <property type="match status" value="1"/>
</dbReference>
<sequence length="1061" mass="116076">MNKGTQLKNQLLSGLDFTQMKLFFSVLTFICLFSIKDLSAQGTLTVSGIVKEKGTDDGLPGVNITLKGSPDRALGSTKADGSFTVTVPVNSRLKFSIIGFETREVNAARTLNIVLNPDVSTLNDLVIRGFVTKTRDLSSGSSVKISGDDLQQVPVANAEQLLQGKVAGLNIQVNTGAPGFRGSVLLRGLSNVEVTASSTGNDADAFLSPTSPLYVIDGVPTDVDPATADSFNSFGGASPLSLIPQEDIANIEVLKDAQATSLYGSRGAYGVILITTRRGMSAIPRLRYTTNFFISTPPKLRATIGGKAERDLKLQQIYQYGGFRDINSLLNSNAALVDSLNPYYNNSTNWQEIYYGTTYNQTHNIGVEGGDKSFNYKTNFGYYKETGIQVNTGVTRFTLSNNFEYKPNSKISLFALVNGSIMDRKKGNGVGLLNTGVARSAAASSLLPGPSLFLASNDALANLNVDNSNPTKNLKTNLEFTYYPIPGLTLRTTGSYDIVNSIDYTFTPAIANNQQAAIQYFNDTRKTLYNRNLISFSKSLKSGHDFTIFGFNEVYFKKYQANDLKQVGLSSDYYLGPFGFIGAASSTRGAGLRAYSNLRAVSFAGSFSYNFKRKYVFDASYRMDATSFSGVDDPYTRSPSIGLRWNMERETIFSGWKWLTYSALRLTWGKNITPTGNIFTVYGTYNPNGTYNGQSRITIDQALLPNKNLGSAVGTTYNLGYDLGLFNNKVQLTFESYYRAIDRQARTLALANMIGFDNVLSNEVSIRNWGNEISLTLRPLPLNSKVNWSFTVNGAMNRDMLTRLPGGVQQIVIGGTVLHVGRNSLSNFIYENRGVYSRQSDVPVNPVTGLPLRQGGSGGGYYQAGDPIFVDRNGDYVINDQDDRTVIGNSQPIYTGGFATTVSYKNFSLSLNGSFTIDRDIMNTAIAERLVLTGNPFGAQAVLPLSGLDYWTKPGDIAKYPNPYNYTRAVLVAPFRTNQSLFQEDGSYFKINAVTLGYTLPKELANKLRLNNLRIYLTGDNLATFSRYSGPNPENVTALGFDNSGGYPLARRYTVGLNLEL</sequence>
<evidence type="ECO:0000313" key="10">
    <source>
        <dbReference type="Proteomes" id="UP000642938"/>
    </source>
</evidence>
<keyword evidence="6 7" id="KW-0998">Cell outer membrane</keyword>
<keyword evidence="5 7" id="KW-0472">Membrane</keyword>
<reference evidence="10" key="1">
    <citation type="journal article" date="2019" name="Int. J. Syst. Evol. Microbiol.">
        <title>The Global Catalogue of Microorganisms (GCM) 10K type strain sequencing project: providing services to taxonomists for standard genome sequencing and annotation.</title>
        <authorList>
            <consortium name="The Broad Institute Genomics Platform"/>
            <consortium name="The Broad Institute Genome Sequencing Center for Infectious Disease"/>
            <person name="Wu L."/>
            <person name="Ma J."/>
        </authorList>
    </citation>
    <scope>NUCLEOTIDE SEQUENCE [LARGE SCALE GENOMIC DNA]</scope>
    <source>
        <strain evidence="10">CGMCC 1.15287</strain>
    </source>
</reference>
<evidence type="ECO:0000256" key="1">
    <source>
        <dbReference type="ARBA" id="ARBA00004571"/>
    </source>
</evidence>
<comment type="caution">
    <text evidence="9">The sequence shown here is derived from an EMBL/GenBank/DDBJ whole genome shotgun (WGS) entry which is preliminary data.</text>
</comment>
<protein>
    <submittedName>
        <fullName evidence="9">SusC/RagA family TonB-linked outer membrane protein</fullName>
    </submittedName>
</protein>
<dbReference type="Pfam" id="PF13715">
    <property type="entry name" value="CarbopepD_reg_2"/>
    <property type="match status" value="1"/>
</dbReference>
<accession>A0ABQ1XN88</accession>
<dbReference type="Gene3D" id="2.40.170.20">
    <property type="entry name" value="TonB-dependent receptor, beta-barrel domain"/>
    <property type="match status" value="1"/>
</dbReference>
<dbReference type="Gene3D" id="2.170.130.10">
    <property type="entry name" value="TonB-dependent receptor, plug domain"/>
    <property type="match status" value="1"/>
</dbReference>
<name>A0ABQ1XN88_9SPHI</name>
<comment type="subcellular location">
    <subcellularLocation>
        <location evidence="1 7">Cell outer membrane</location>
        <topology evidence="1 7">Multi-pass membrane protein</topology>
    </subcellularLocation>
</comment>
<keyword evidence="10" id="KW-1185">Reference proteome</keyword>
<evidence type="ECO:0000313" key="9">
    <source>
        <dbReference type="EMBL" id="GGG98578.1"/>
    </source>
</evidence>
<dbReference type="InterPro" id="IPR036942">
    <property type="entry name" value="Beta-barrel_TonB_sf"/>
</dbReference>
<dbReference type="InterPro" id="IPR012910">
    <property type="entry name" value="Plug_dom"/>
</dbReference>
<evidence type="ECO:0000256" key="2">
    <source>
        <dbReference type="ARBA" id="ARBA00022448"/>
    </source>
</evidence>
<proteinExistence type="inferred from homology"/>
<dbReference type="EMBL" id="BMHZ01000001">
    <property type="protein sequence ID" value="GGG98578.1"/>
    <property type="molecule type" value="Genomic_DNA"/>
</dbReference>
<dbReference type="Proteomes" id="UP000642938">
    <property type="component" value="Unassembled WGS sequence"/>
</dbReference>
<keyword evidence="3 7" id="KW-1134">Transmembrane beta strand</keyword>
<dbReference type="InterPro" id="IPR008969">
    <property type="entry name" value="CarboxyPept-like_regulatory"/>
</dbReference>
<dbReference type="InterPro" id="IPR023997">
    <property type="entry name" value="TonB-dep_OMP_SusC/RagA_CS"/>
</dbReference>
<evidence type="ECO:0000256" key="4">
    <source>
        <dbReference type="ARBA" id="ARBA00022692"/>
    </source>
</evidence>
<evidence type="ECO:0000259" key="8">
    <source>
        <dbReference type="Pfam" id="PF07715"/>
    </source>
</evidence>
<evidence type="ECO:0000256" key="5">
    <source>
        <dbReference type="ARBA" id="ARBA00023136"/>
    </source>
</evidence>
<gene>
    <name evidence="9" type="ORF">GCM10007422_10940</name>
</gene>
<dbReference type="InterPro" id="IPR039426">
    <property type="entry name" value="TonB-dep_rcpt-like"/>
</dbReference>
<dbReference type="InterPro" id="IPR037066">
    <property type="entry name" value="Plug_dom_sf"/>
</dbReference>
<dbReference type="PROSITE" id="PS52016">
    <property type="entry name" value="TONB_DEPENDENT_REC_3"/>
    <property type="match status" value="1"/>
</dbReference>